<gene>
    <name evidence="14" type="ORF">CLV49_0039</name>
    <name evidence="15" type="ORF">ELQ93_00865</name>
</gene>
<evidence type="ECO:0000313" key="16">
    <source>
        <dbReference type="Proteomes" id="UP000241203"/>
    </source>
</evidence>
<dbReference type="Pfam" id="PF16192">
    <property type="entry name" value="PMT_4TMC"/>
    <property type="match status" value="1"/>
</dbReference>
<dbReference type="RefSeq" id="WP_106561722.1">
    <property type="nucleotide sequence ID" value="NZ_PYAU01000001.1"/>
</dbReference>
<dbReference type="EC" id="2.4.1.-" evidence="10"/>
<dbReference type="EMBL" id="PYAU01000001">
    <property type="protein sequence ID" value="PSL36448.1"/>
    <property type="molecule type" value="Genomic_DNA"/>
</dbReference>
<dbReference type="UniPathway" id="UPA00378"/>
<keyword evidence="5 10" id="KW-0808">Transferase</keyword>
<evidence type="ECO:0000256" key="6">
    <source>
        <dbReference type="ARBA" id="ARBA00022692"/>
    </source>
</evidence>
<feature type="transmembrane region" description="Helical" evidence="10">
    <location>
        <begin position="282"/>
        <end position="301"/>
    </location>
</feature>
<evidence type="ECO:0000256" key="8">
    <source>
        <dbReference type="ARBA" id="ARBA00023136"/>
    </source>
</evidence>
<comment type="caution">
    <text evidence="14">The sequence shown here is derived from an EMBL/GenBank/DDBJ whole genome shotgun (WGS) entry which is preliminary data.</text>
</comment>
<evidence type="ECO:0000259" key="12">
    <source>
        <dbReference type="Pfam" id="PF02366"/>
    </source>
</evidence>
<feature type="transmembrane region" description="Helical" evidence="10">
    <location>
        <begin position="322"/>
        <end position="343"/>
    </location>
</feature>
<organism evidence="14 16">
    <name type="scientific">Labedella gwakjiensis</name>
    <dbReference type="NCBI Taxonomy" id="390269"/>
    <lineage>
        <taxon>Bacteria</taxon>
        <taxon>Bacillati</taxon>
        <taxon>Actinomycetota</taxon>
        <taxon>Actinomycetes</taxon>
        <taxon>Micrococcales</taxon>
        <taxon>Microbacteriaceae</taxon>
        <taxon>Labedella</taxon>
    </lineage>
</organism>
<feature type="transmembrane region" description="Helical" evidence="10">
    <location>
        <begin position="214"/>
        <end position="232"/>
    </location>
</feature>
<feature type="transmembrane region" description="Helical" evidence="10">
    <location>
        <begin position="453"/>
        <end position="470"/>
    </location>
</feature>
<feature type="domain" description="Protein O-mannosyl-transferase C-terminal four TM" evidence="13">
    <location>
        <begin position="372"/>
        <end position="553"/>
    </location>
</feature>
<dbReference type="PANTHER" id="PTHR10050:SF46">
    <property type="entry name" value="PROTEIN O-MANNOSYL-TRANSFERASE 2"/>
    <property type="match status" value="1"/>
</dbReference>
<dbReference type="Proteomes" id="UP000241203">
    <property type="component" value="Unassembled WGS sequence"/>
</dbReference>
<evidence type="ECO:0000256" key="11">
    <source>
        <dbReference type="SAM" id="MobiDB-lite"/>
    </source>
</evidence>
<evidence type="ECO:0000256" key="3">
    <source>
        <dbReference type="ARBA" id="ARBA00007222"/>
    </source>
</evidence>
<evidence type="ECO:0000256" key="10">
    <source>
        <dbReference type="RuleBase" id="RU367007"/>
    </source>
</evidence>
<feature type="transmembrane region" description="Helical" evidence="10">
    <location>
        <begin position="190"/>
        <end position="208"/>
    </location>
</feature>
<feature type="transmembrane region" description="Helical" evidence="10">
    <location>
        <begin position="253"/>
        <end position="276"/>
    </location>
</feature>
<dbReference type="GO" id="GO:0012505">
    <property type="term" value="C:endomembrane system"/>
    <property type="evidence" value="ECO:0007669"/>
    <property type="project" value="UniProtKB-SubCell"/>
</dbReference>
<comment type="similarity">
    <text evidence="3 10">Belongs to the glycosyltransferase 39 family.</text>
</comment>
<feature type="compositionally biased region" description="Basic and acidic residues" evidence="11">
    <location>
        <begin position="25"/>
        <end position="43"/>
    </location>
</feature>
<evidence type="ECO:0000259" key="13">
    <source>
        <dbReference type="Pfam" id="PF16192"/>
    </source>
</evidence>
<dbReference type="GO" id="GO:0005886">
    <property type="term" value="C:plasma membrane"/>
    <property type="evidence" value="ECO:0007669"/>
    <property type="project" value="UniProtKB-SubCell"/>
</dbReference>
<dbReference type="EMBL" id="RZGY01000001">
    <property type="protein sequence ID" value="RUQ85626.1"/>
    <property type="molecule type" value="Genomic_DNA"/>
</dbReference>
<feature type="transmembrane region" description="Helical" evidence="10">
    <location>
        <begin position="164"/>
        <end position="183"/>
    </location>
</feature>
<evidence type="ECO:0000256" key="5">
    <source>
        <dbReference type="ARBA" id="ARBA00022679"/>
    </source>
</evidence>
<dbReference type="InterPro" id="IPR027005">
    <property type="entry name" value="PMT-like"/>
</dbReference>
<feature type="transmembrane region" description="Helical" evidence="10">
    <location>
        <begin position="429"/>
        <end position="446"/>
    </location>
</feature>
<feature type="transmembrane region" description="Helical" evidence="10">
    <location>
        <begin position="511"/>
        <end position="531"/>
    </location>
</feature>
<keyword evidence="7 10" id="KW-1133">Transmembrane helix</keyword>
<evidence type="ECO:0000256" key="9">
    <source>
        <dbReference type="ARBA" id="ARBA00093617"/>
    </source>
</evidence>
<feature type="transmembrane region" description="Helical" evidence="10">
    <location>
        <begin position="476"/>
        <end position="499"/>
    </location>
</feature>
<evidence type="ECO:0000256" key="4">
    <source>
        <dbReference type="ARBA" id="ARBA00022676"/>
    </source>
</evidence>
<sequence length="554" mass="61370">MVTVTQTDSDGERSGPTFDQVVGDGRLDPPRRRDLRHAGDTRPDPAARLEAWWSHLLGTPRRRTLWYWGGPLAVTLLAAVLRLWNLGHPHALVFDETYYVKDAWTLWNTGAERSWPEGADDAFASGSVSGWLDGASYVVHPPLGKWIIGLGMALVGQGTDSTGWRIGTAVVGILSVLLLTLIARRLLSSSVLAVVAGGLFAIDGHAIVMSRVALLDTMVMFFALLGFGAVLLDREWTRRRLDAWILERAPGAIPAWGPVFWNRPWVLAAGVAFGFASSVKWSGLYFLAVFGLYLVVVDALARRRAGIPFFTSAAILKQGPATFVLLVPVAVAVYLASWTGWFLGDDGYDRTWADQAGNAWTGPFAWVPTAVQSLWHYHSSMYTFHVGLSTPHPYQASPFTWLLMTRPTSMWYSATEGGAEAITAIANPLIWWAAVAALLFLAYRMVVRPDWRIGLILTGVAAGYGPWLLYPDRTVFQFYTIAFEPYLLLALTVVIGMILRPSAGDPRRRTSGLIAVGMFLAVAALLSAFWYPMWTATWVPDWFIRLHYWLPTWI</sequence>
<evidence type="ECO:0000313" key="14">
    <source>
        <dbReference type="EMBL" id="PSL36448.1"/>
    </source>
</evidence>
<keyword evidence="8 10" id="KW-0472">Membrane</keyword>
<comment type="subcellular location">
    <subcellularLocation>
        <location evidence="10">Cell membrane</location>
    </subcellularLocation>
    <subcellularLocation>
        <location evidence="1">Endomembrane system</location>
        <topology evidence="1">Multi-pass membrane protein</topology>
    </subcellularLocation>
</comment>
<comment type="pathway">
    <text evidence="2 10">Protein modification; protein glycosylation.</text>
</comment>
<keyword evidence="6 10" id="KW-0812">Transmembrane</keyword>
<feature type="domain" description="ArnT-like N-terminal" evidence="12">
    <location>
        <begin position="154"/>
        <end position="297"/>
    </location>
</feature>
<evidence type="ECO:0000256" key="7">
    <source>
        <dbReference type="ARBA" id="ARBA00022989"/>
    </source>
</evidence>
<protein>
    <recommendedName>
        <fullName evidence="9 10">Polyprenol-phosphate-mannose--protein mannosyltransferase</fullName>
        <ecNumber evidence="10">2.4.1.-</ecNumber>
    </recommendedName>
</protein>
<proteinExistence type="inferred from homology"/>
<feature type="transmembrane region" description="Helical" evidence="10">
    <location>
        <begin position="65"/>
        <end position="84"/>
    </location>
</feature>
<reference evidence="14 16" key="1">
    <citation type="submission" date="2018-03" db="EMBL/GenBank/DDBJ databases">
        <title>Genomic Encyclopedia of Archaeal and Bacterial Type Strains, Phase II (KMG-II): from individual species to whole genera.</title>
        <authorList>
            <person name="Goeker M."/>
        </authorList>
    </citation>
    <scope>NUCLEOTIDE SEQUENCE [LARGE SCALE GENOMIC DNA]</scope>
    <source>
        <strain evidence="14 16">DSM 21548</strain>
    </source>
</reference>
<keyword evidence="10" id="KW-1003">Cell membrane</keyword>
<feature type="region of interest" description="Disordered" evidence="11">
    <location>
        <begin position="1"/>
        <end position="43"/>
    </location>
</feature>
<comment type="function">
    <text evidence="10">Protein O-mannosyltransferase that catalyzes the transfer of a single mannose residue from a polyprenol phospho-mannosyl lipidic donor to the hydroxyl group of selected serine and threonine residues in acceptor proteins.</text>
</comment>
<keyword evidence="4 10" id="KW-0328">Glycosyltransferase</keyword>
<evidence type="ECO:0000313" key="17">
    <source>
        <dbReference type="Proteomes" id="UP000268291"/>
    </source>
</evidence>
<evidence type="ECO:0000256" key="1">
    <source>
        <dbReference type="ARBA" id="ARBA00004127"/>
    </source>
</evidence>
<dbReference type="PANTHER" id="PTHR10050">
    <property type="entry name" value="DOLICHYL-PHOSPHATE-MANNOSE--PROTEIN MANNOSYLTRANSFERASE"/>
    <property type="match status" value="1"/>
</dbReference>
<dbReference type="AlphaFoldDB" id="A0A2P8GR57"/>
<keyword evidence="17" id="KW-1185">Reference proteome</keyword>
<reference evidence="15 17" key="2">
    <citation type="submission" date="2018-12" db="EMBL/GenBank/DDBJ databases">
        <authorList>
            <person name="hu s."/>
            <person name="Xu Y."/>
            <person name="Xu B."/>
            <person name="Li F."/>
        </authorList>
    </citation>
    <scope>NUCLEOTIDE SEQUENCE [LARGE SCALE GENOMIC DNA]</scope>
    <source>
        <strain evidence="15 17">KSW2-17</strain>
    </source>
</reference>
<dbReference type="InterPro" id="IPR003342">
    <property type="entry name" value="ArnT-like_N"/>
</dbReference>
<dbReference type="GO" id="GO:0004169">
    <property type="term" value="F:dolichyl-phosphate-mannose-protein mannosyltransferase activity"/>
    <property type="evidence" value="ECO:0007669"/>
    <property type="project" value="UniProtKB-UniRule"/>
</dbReference>
<dbReference type="Pfam" id="PF02366">
    <property type="entry name" value="PMT"/>
    <property type="match status" value="1"/>
</dbReference>
<evidence type="ECO:0000313" key="15">
    <source>
        <dbReference type="EMBL" id="RUQ85626.1"/>
    </source>
</evidence>
<accession>A0A2P8GR57</accession>
<dbReference type="OrthoDB" id="9776737at2"/>
<dbReference type="InterPro" id="IPR032421">
    <property type="entry name" value="PMT_4TMC"/>
</dbReference>
<evidence type="ECO:0000256" key="2">
    <source>
        <dbReference type="ARBA" id="ARBA00004922"/>
    </source>
</evidence>
<name>A0A2P8GR57_9MICO</name>
<dbReference type="Proteomes" id="UP000268291">
    <property type="component" value="Unassembled WGS sequence"/>
</dbReference>